<dbReference type="AlphaFoldDB" id="A0A5C6FDJ1"/>
<dbReference type="SUPFAM" id="SSF63446">
    <property type="entry name" value="Type I dockerin domain"/>
    <property type="match status" value="1"/>
</dbReference>
<dbReference type="InterPro" id="IPR002105">
    <property type="entry name" value="Dockerin_1_rpt"/>
</dbReference>
<dbReference type="OrthoDB" id="246944at2"/>
<accession>A0A5C6FDJ1</accession>
<dbReference type="RefSeq" id="WP_146457123.1">
    <property type="nucleotide sequence ID" value="NZ_SJPW01000002.1"/>
</dbReference>
<dbReference type="Pfam" id="PF00404">
    <property type="entry name" value="Dockerin_1"/>
    <property type="match status" value="1"/>
</dbReference>
<comment type="caution">
    <text evidence="1">The sequence shown here is derived from an EMBL/GenBank/DDBJ whole genome shotgun (WGS) entry which is preliminary data.</text>
</comment>
<dbReference type="EMBL" id="SJPW01000002">
    <property type="protein sequence ID" value="TWU59485.1"/>
    <property type="molecule type" value="Genomic_DNA"/>
</dbReference>
<organism evidence="1 2">
    <name type="scientific">Rubripirellula tenax</name>
    <dbReference type="NCBI Taxonomy" id="2528015"/>
    <lineage>
        <taxon>Bacteria</taxon>
        <taxon>Pseudomonadati</taxon>
        <taxon>Planctomycetota</taxon>
        <taxon>Planctomycetia</taxon>
        <taxon>Pirellulales</taxon>
        <taxon>Pirellulaceae</taxon>
        <taxon>Rubripirellula</taxon>
    </lineage>
</organism>
<evidence type="ECO:0000313" key="2">
    <source>
        <dbReference type="Proteomes" id="UP000318288"/>
    </source>
</evidence>
<reference evidence="1 2" key="1">
    <citation type="submission" date="2019-02" db="EMBL/GenBank/DDBJ databases">
        <title>Deep-cultivation of Planctomycetes and their phenomic and genomic characterization uncovers novel biology.</title>
        <authorList>
            <person name="Wiegand S."/>
            <person name="Jogler M."/>
            <person name="Boedeker C."/>
            <person name="Pinto D."/>
            <person name="Vollmers J."/>
            <person name="Rivas-Marin E."/>
            <person name="Kohn T."/>
            <person name="Peeters S.H."/>
            <person name="Heuer A."/>
            <person name="Rast P."/>
            <person name="Oberbeckmann S."/>
            <person name="Bunk B."/>
            <person name="Jeske O."/>
            <person name="Meyerdierks A."/>
            <person name="Storesund J.E."/>
            <person name="Kallscheuer N."/>
            <person name="Luecker S."/>
            <person name="Lage O.M."/>
            <person name="Pohl T."/>
            <person name="Merkel B.J."/>
            <person name="Hornburger P."/>
            <person name="Mueller R.-W."/>
            <person name="Bruemmer F."/>
            <person name="Labrenz M."/>
            <person name="Spormann A.M."/>
            <person name="Op Den Camp H."/>
            <person name="Overmann J."/>
            <person name="Amann R."/>
            <person name="Jetten M.S.M."/>
            <person name="Mascher T."/>
            <person name="Medema M.H."/>
            <person name="Devos D.P."/>
            <person name="Kaster A.-K."/>
            <person name="Ovreas L."/>
            <person name="Rohde M."/>
            <person name="Galperin M.Y."/>
            <person name="Jogler C."/>
        </authorList>
    </citation>
    <scope>NUCLEOTIDE SEQUENCE [LARGE SCALE GENOMIC DNA]</scope>
    <source>
        <strain evidence="1 2">Poly51</strain>
    </source>
</reference>
<protein>
    <submittedName>
        <fullName evidence="1">Dockerin type I repeat protein</fullName>
    </submittedName>
</protein>
<sequence length="894" mass="95948">MPRRFLSARQSERRRRQLRRLMNVQRLETRQLMAADSIGVTPQDTGEFLLGSVGVTPVFLESNGEIDAESQNWTATEIDEMLAKVTTGVNWWSDTLDSLDTVHDLEFVVDDTYARTPFETPYEPIDRSTGALDEYIGHFVTELGYGDARSIEEAVQRFNHDQRLKLGTDWAFTIFVADSSDDPDGLFASGGSFSGAFAFAGGLFVVTPSTRPASTITHEMGHIFWARDEYQGGGSYTDRRGYYDTQNLNAADNPSEGFVQEISIMRGGVPLQSAYEAHVSPAVTLAMVGWQDSDGDGIFDLADVPHAINAVGHFDVETSLYQFTGTASAVPLRNRNSSGVQSDITLGRISELQYRLDDGAWTVAATPDSQVASFDVSVMIDEPFSTIDWRVIDTATGVTSPLVSSTRAVAAVAPASIAGVVFFDENGDGIKSIDESTLAMTRFDVTRPDGSPLFGGRTSADDLADGVIDDAATGSVSIAADGLVSDEEAGAFVIDGTDQRVFQSFDLQRSQWIHRWSSRVAMTAAFDETVGDVSVSFVGLDETSYGRVEAFDSDGNLIGRQTSAAIGEGQSVVVEVTDPRGSIASIRVFGHANTSVAISALEYGVNPSTGGALVTTDVSGALRLANLPDGTYSVSLAAELPIHSFGSTPIEVTVSGGTSSFVVAGATRVDSPRYNAANPADANQDEEVTARDALVIINDVTRNGSRILDATDTVGFDVDVNNDGSVSALDALVVINELARRQNSGNGEHIRTGSADELMRAWPEPLPISADSPKQVPQTASKYLSQTGSSAASLPIAQSEMIANVRRMFNFDGSEAVDEREYHWVADTTFGADGQNELQLGGRERFLEIFSKHDRQTASKTGETGTKSTLPQEYGGLFTTIDLDFQEPLGDSAL</sequence>
<name>A0A5C6FDJ1_9BACT</name>
<dbReference type="Proteomes" id="UP000318288">
    <property type="component" value="Unassembled WGS sequence"/>
</dbReference>
<keyword evidence="2" id="KW-1185">Reference proteome</keyword>
<gene>
    <name evidence="1" type="ORF">Poly51_22730</name>
</gene>
<evidence type="ECO:0000313" key="1">
    <source>
        <dbReference type="EMBL" id="TWU59485.1"/>
    </source>
</evidence>
<dbReference type="InterPro" id="IPR036439">
    <property type="entry name" value="Dockerin_dom_sf"/>
</dbReference>
<proteinExistence type="predicted"/>
<dbReference type="GO" id="GO:0000272">
    <property type="term" value="P:polysaccharide catabolic process"/>
    <property type="evidence" value="ECO:0007669"/>
    <property type="project" value="InterPro"/>
</dbReference>
<dbReference type="GO" id="GO:0004553">
    <property type="term" value="F:hydrolase activity, hydrolyzing O-glycosyl compounds"/>
    <property type="evidence" value="ECO:0007669"/>
    <property type="project" value="InterPro"/>
</dbReference>